<evidence type="ECO:0000256" key="4">
    <source>
        <dbReference type="ARBA" id="ARBA00022801"/>
    </source>
</evidence>
<dbReference type="InterPro" id="IPR038763">
    <property type="entry name" value="DHH_sf"/>
</dbReference>
<evidence type="ECO:0000259" key="6">
    <source>
        <dbReference type="Pfam" id="PF01368"/>
    </source>
</evidence>
<dbReference type="PANTHER" id="PTHR30255:SF2">
    <property type="entry name" value="SINGLE-STRANDED-DNA-SPECIFIC EXONUCLEASE RECJ"/>
    <property type="match status" value="1"/>
</dbReference>
<dbReference type="Pfam" id="PF02272">
    <property type="entry name" value="DHHA1"/>
    <property type="match status" value="1"/>
</dbReference>
<feature type="domain" description="DHHA1" evidence="7">
    <location>
        <begin position="351"/>
        <end position="443"/>
    </location>
</feature>
<dbReference type="Gene3D" id="3.10.310.30">
    <property type="match status" value="1"/>
</dbReference>
<dbReference type="Pfam" id="PF17768">
    <property type="entry name" value="RecJ_OB"/>
    <property type="match status" value="1"/>
</dbReference>
<evidence type="ECO:0000259" key="7">
    <source>
        <dbReference type="Pfam" id="PF02272"/>
    </source>
</evidence>
<evidence type="ECO:0000256" key="3">
    <source>
        <dbReference type="ARBA" id="ARBA00022722"/>
    </source>
</evidence>
<evidence type="ECO:0000313" key="10">
    <source>
        <dbReference type="Proteomes" id="UP000539642"/>
    </source>
</evidence>
<comment type="similarity">
    <text evidence="1">Belongs to the RecJ family.</text>
</comment>
<dbReference type="InterPro" id="IPR041122">
    <property type="entry name" value="RecJ_OB"/>
</dbReference>
<evidence type="ECO:0000313" key="9">
    <source>
        <dbReference type="EMBL" id="MBB5346509.1"/>
    </source>
</evidence>
<accession>A0A840UYI5</accession>
<evidence type="ECO:0000259" key="8">
    <source>
        <dbReference type="Pfam" id="PF17768"/>
    </source>
</evidence>
<keyword evidence="10" id="KW-1185">Reference proteome</keyword>
<dbReference type="GO" id="GO:0006281">
    <property type="term" value="P:DNA repair"/>
    <property type="evidence" value="ECO:0007669"/>
    <property type="project" value="InterPro"/>
</dbReference>
<dbReference type="InterPro" id="IPR003156">
    <property type="entry name" value="DHHA1_dom"/>
</dbReference>
<dbReference type="GO" id="GO:0003676">
    <property type="term" value="F:nucleic acid binding"/>
    <property type="evidence" value="ECO:0007669"/>
    <property type="project" value="InterPro"/>
</dbReference>
<evidence type="ECO:0000256" key="5">
    <source>
        <dbReference type="ARBA" id="ARBA00022839"/>
    </source>
</evidence>
<keyword evidence="3" id="KW-0540">Nuclease</keyword>
<organism evidence="9 10">
    <name type="scientific">Desulfoprunum benzoelyticum</name>
    <dbReference type="NCBI Taxonomy" id="1506996"/>
    <lineage>
        <taxon>Bacteria</taxon>
        <taxon>Pseudomonadati</taxon>
        <taxon>Thermodesulfobacteriota</taxon>
        <taxon>Desulfobulbia</taxon>
        <taxon>Desulfobulbales</taxon>
        <taxon>Desulfobulbaceae</taxon>
        <taxon>Desulfoprunum</taxon>
    </lineage>
</organism>
<dbReference type="AlphaFoldDB" id="A0A840UYI5"/>
<sequence length="573" mass="63242">MAGNNSIRYEDIPEALVNILERRGLEGKNQVEGFLYPHLSDLPSPFLMKGMEEAVKCIVAALDTNRNIVLWGDYDVDGTTGIALLISFFRCLGKEVYWHVPDRLTEGYGLNIQNLRKIGETINDFSYLLITVDCGIANSSEIVELQRWGAAAIITDHHRISSDSLPPCIVINPNQPDCGFCGEHLAGVGVAFYLAAGLRSFLREHGYFENQAVPNLKHFLSFAALGSIADMVPLRRSNRVLVRAGLEVLGKTEFPGLRSLLETSGIADGKIFADDVGFQLGPKLNAAGRMANAKLAVELLTCRGELEAKKMARKLDQLNTLRKSTCEKDLEKALALIDQFEVESTRCCIVNGDFHHGILGILASRLMELFKTPTIVLSAIDIDGGDCGDNKVLKGSCRSPEHIDITNILHFCKDLLESYGGHKAAAGLSLKEGNLKEFKNKVYLAVKSSPVEKSITEVVPEDEISIQEIFSPSYLNILSLCEPFGQGNERPIFVDKEAVIIDVRQVGSRKEHLQISFRTNGRPCKGIGFHLGDKIKIAREGRGCEVVYSLAPNRFNGNLRWQVLVLDLKIPNH</sequence>
<evidence type="ECO:0000256" key="2">
    <source>
        <dbReference type="ARBA" id="ARBA00019841"/>
    </source>
</evidence>
<protein>
    <recommendedName>
        <fullName evidence="2">Single-stranded-DNA-specific exonuclease RecJ</fullName>
    </recommendedName>
</protein>
<reference evidence="9 10" key="1">
    <citation type="submission" date="2020-08" db="EMBL/GenBank/DDBJ databases">
        <title>Genomic Encyclopedia of Type Strains, Phase IV (KMG-IV): sequencing the most valuable type-strain genomes for metagenomic binning, comparative biology and taxonomic classification.</title>
        <authorList>
            <person name="Goeker M."/>
        </authorList>
    </citation>
    <scope>NUCLEOTIDE SEQUENCE [LARGE SCALE GENOMIC DNA]</scope>
    <source>
        <strain evidence="9 10">DSM 28570</strain>
    </source>
</reference>
<dbReference type="Gene3D" id="3.90.1640.30">
    <property type="match status" value="1"/>
</dbReference>
<name>A0A840UYI5_9BACT</name>
<dbReference type="Pfam" id="PF01368">
    <property type="entry name" value="DHH"/>
    <property type="match status" value="1"/>
</dbReference>
<dbReference type="SUPFAM" id="SSF64182">
    <property type="entry name" value="DHH phosphoesterases"/>
    <property type="match status" value="1"/>
</dbReference>
<feature type="domain" description="RecJ OB" evidence="8">
    <location>
        <begin position="464"/>
        <end position="567"/>
    </location>
</feature>
<dbReference type="InterPro" id="IPR004610">
    <property type="entry name" value="RecJ"/>
</dbReference>
<keyword evidence="5 9" id="KW-0269">Exonuclease</keyword>
<dbReference type="NCBIfam" id="TIGR00644">
    <property type="entry name" value="recJ"/>
    <property type="match status" value="1"/>
</dbReference>
<dbReference type="RefSeq" id="WP_183347422.1">
    <property type="nucleotide sequence ID" value="NZ_JACHEO010000001.1"/>
</dbReference>
<dbReference type="EMBL" id="JACHEO010000001">
    <property type="protein sequence ID" value="MBB5346509.1"/>
    <property type="molecule type" value="Genomic_DNA"/>
</dbReference>
<dbReference type="PANTHER" id="PTHR30255">
    <property type="entry name" value="SINGLE-STRANDED-DNA-SPECIFIC EXONUCLEASE RECJ"/>
    <property type="match status" value="1"/>
</dbReference>
<keyword evidence="4 9" id="KW-0378">Hydrolase</keyword>
<dbReference type="InterPro" id="IPR001667">
    <property type="entry name" value="DDH_dom"/>
</dbReference>
<dbReference type="GO" id="GO:0006310">
    <property type="term" value="P:DNA recombination"/>
    <property type="evidence" value="ECO:0007669"/>
    <property type="project" value="InterPro"/>
</dbReference>
<comment type="caution">
    <text evidence="9">The sequence shown here is derived from an EMBL/GenBank/DDBJ whole genome shotgun (WGS) entry which is preliminary data.</text>
</comment>
<dbReference type="GO" id="GO:0008409">
    <property type="term" value="F:5'-3' exonuclease activity"/>
    <property type="evidence" value="ECO:0007669"/>
    <property type="project" value="InterPro"/>
</dbReference>
<feature type="domain" description="DDH" evidence="6">
    <location>
        <begin position="67"/>
        <end position="203"/>
    </location>
</feature>
<evidence type="ECO:0000256" key="1">
    <source>
        <dbReference type="ARBA" id="ARBA00005915"/>
    </source>
</evidence>
<gene>
    <name evidence="9" type="ORF">HNQ81_000216</name>
</gene>
<dbReference type="InterPro" id="IPR051673">
    <property type="entry name" value="SSDNA_exonuclease_RecJ"/>
</dbReference>
<proteinExistence type="inferred from homology"/>
<dbReference type="Proteomes" id="UP000539642">
    <property type="component" value="Unassembled WGS sequence"/>
</dbReference>